<dbReference type="Proteomes" id="UP001218218">
    <property type="component" value="Unassembled WGS sequence"/>
</dbReference>
<gene>
    <name evidence="2" type="ORF">DFH08DRAFT_695557</name>
</gene>
<organism evidence="2 3">
    <name type="scientific">Mycena albidolilacea</name>
    <dbReference type="NCBI Taxonomy" id="1033008"/>
    <lineage>
        <taxon>Eukaryota</taxon>
        <taxon>Fungi</taxon>
        <taxon>Dikarya</taxon>
        <taxon>Basidiomycota</taxon>
        <taxon>Agaricomycotina</taxon>
        <taxon>Agaricomycetes</taxon>
        <taxon>Agaricomycetidae</taxon>
        <taxon>Agaricales</taxon>
        <taxon>Marasmiineae</taxon>
        <taxon>Mycenaceae</taxon>
        <taxon>Mycena</taxon>
    </lineage>
</organism>
<reference evidence="2" key="1">
    <citation type="submission" date="2023-03" db="EMBL/GenBank/DDBJ databases">
        <title>Massive genome expansion in bonnet fungi (Mycena s.s.) driven by repeated elements and novel gene families across ecological guilds.</title>
        <authorList>
            <consortium name="Lawrence Berkeley National Laboratory"/>
            <person name="Harder C.B."/>
            <person name="Miyauchi S."/>
            <person name="Viragh M."/>
            <person name="Kuo A."/>
            <person name="Thoen E."/>
            <person name="Andreopoulos B."/>
            <person name="Lu D."/>
            <person name="Skrede I."/>
            <person name="Drula E."/>
            <person name="Henrissat B."/>
            <person name="Morin E."/>
            <person name="Kohler A."/>
            <person name="Barry K."/>
            <person name="LaButti K."/>
            <person name="Morin E."/>
            <person name="Salamov A."/>
            <person name="Lipzen A."/>
            <person name="Mereny Z."/>
            <person name="Hegedus B."/>
            <person name="Baldrian P."/>
            <person name="Stursova M."/>
            <person name="Weitz H."/>
            <person name="Taylor A."/>
            <person name="Grigoriev I.V."/>
            <person name="Nagy L.G."/>
            <person name="Martin F."/>
            <person name="Kauserud H."/>
        </authorList>
    </citation>
    <scope>NUCLEOTIDE SEQUENCE</scope>
    <source>
        <strain evidence="2">CBHHK002</strain>
    </source>
</reference>
<protein>
    <submittedName>
        <fullName evidence="2">Uncharacterized protein</fullName>
    </submittedName>
</protein>
<feature type="region of interest" description="Disordered" evidence="1">
    <location>
        <begin position="1"/>
        <end position="189"/>
    </location>
</feature>
<keyword evidence="3" id="KW-1185">Reference proteome</keyword>
<dbReference type="AlphaFoldDB" id="A0AAD7A5V6"/>
<accession>A0AAD7A5V6</accession>
<feature type="compositionally biased region" description="Basic and acidic residues" evidence="1">
    <location>
        <begin position="118"/>
        <end position="135"/>
    </location>
</feature>
<evidence type="ECO:0000313" key="3">
    <source>
        <dbReference type="Proteomes" id="UP001218218"/>
    </source>
</evidence>
<name>A0AAD7A5V6_9AGAR</name>
<proteinExistence type="predicted"/>
<evidence type="ECO:0000313" key="2">
    <source>
        <dbReference type="EMBL" id="KAJ7350280.1"/>
    </source>
</evidence>
<sequence>MEVEGSYAPPPRLRLSRQPLAAVADRPHSPDDQTPGPSRPRDRALDLDDPAGRDDDPQPTPKGHPNSNAPTPTEAAARLRALLHRMPDKPNKTQTRPASPSEVESDFDPPRFSPPPSEARKSLKDVFSHAVREPGDTPVKTARPRRNSTSEVEDIPREAKNKGKRKSLSDEELDKPSSASQTPLKNEAAPAPLYDSMSCLNTCHRSDLKVLDSSADNSGDTATFFRDLNSSRATPPVATSTPAHSMEMASDSKFHTNLMEHDSEMQHMMKDLDSYEGDSGRSRPGEFRWIQLSNAI</sequence>
<dbReference type="EMBL" id="JARIHO010000014">
    <property type="protein sequence ID" value="KAJ7350280.1"/>
    <property type="molecule type" value="Genomic_DNA"/>
</dbReference>
<evidence type="ECO:0000256" key="1">
    <source>
        <dbReference type="SAM" id="MobiDB-lite"/>
    </source>
</evidence>
<feature type="compositionally biased region" description="Basic and acidic residues" evidence="1">
    <location>
        <begin position="39"/>
        <end position="56"/>
    </location>
</feature>
<comment type="caution">
    <text evidence="2">The sequence shown here is derived from an EMBL/GenBank/DDBJ whole genome shotgun (WGS) entry which is preliminary data.</text>
</comment>